<feature type="transmembrane region" description="Helical" evidence="1">
    <location>
        <begin position="30"/>
        <end position="48"/>
    </location>
</feature>
<accession>A0A1F6MBP4</accession>
<evidence type="ECO:0000256" key="1">
    <source>
        <dbReference type="SAM" id="Phobius"/>
    </source>
</evidence>
<feature type="transmembrane region" description="Helical" evidence="1">
    <location>
        <begin position="95"/>
        <end position="114"/>
    </location>
</feature>
<protein>
    <submittedName>
        <fullName evidence="2">Uncharacterized protein</fullName>
    </submittedName>
</protein>
<sequence length="120" mass="13496">MIGIIYFLTRKELHSKDATLCGFNRYSIKVFFSFLVGFAVAILSRAGFLGNFGALGVPFSAYSDCKMQPSFGSVISPHITCDTLSYGNTSIVYNILFWAMLTYLLMWLSEYIIIKFKNGN</sequence>
<dbReference type="EMBL" id="MFQA01000019">
    <property type="protein sequence ID" value="OGH69046.1"/>
    <property type="molecule type" value="Genomic_DNA"/>
</dbReference>
<organism evidence="2 3">
    <name type="scientific">Candidatus Magasanikbacteria bacterium RIFCSPHIGHO2_02_FULL_45_10</name>
    <dbReference type="NCBI Taxonomy" id="1798679"/>
    <lineage>
        <taxon>Bacteria</taxon>
        <taxon>Candidatus Magasanikiibacteriota</taxon>
    </lineage>
</organism>
<keyword evidence="1" id="KW-0472">Membrane</keyword>
<evidence type="ECO:0000313" key="2">
    <source>
        <dbReference type="EMBL" id="OGH69046.1"/>
    </source>
</evidence>
<evidence type="ECO:0000313" key="3">
    <source>
        <dbReference type="Proteomes" id="UP000176413"/>
    </source>
</evidence>
<name>A0A1F6MBP4_9BACT</name>
<keyword evidence="1" id="KW-1133">Transmembrane helix</keyword>
<comment type="caution">
    <text evidence="2">The sequence shown here is derived from an EMBL/GenBank/DDBJ whole genome shotgun (WGS) entry which is preliminary data.</text>
</comment>
<proteinExistence type="predicted"/>
<reference evidence="2 3" key="1">
    <citation type="journal article" date="2016" name="Nat. Commun.">
        <title>Thousands of microbial genomes shed light on interconnected biogeochemical processes in an aquifer system.</title>
        <authorList>
            <person name="Anantharaman K."/>
            <person name="Brown C.T."/>
            <person name="Hug L.A."/>
            <person name="Sharon I."/>
            <person name="Castelle C.J."/>
            <person name="Probst A.J."/>
            <person name="Thomas B.C."/>
            <person name="Singh A."/>
            <person name="Wilkins M.J."/>
            <person name="Karaoz U."/>
            <person name="Brodie E.L."/>
            <person name="Williams K.H."/>
            <person name="Hubbard S.S."/>
            <person name="Banfield J.F."/>
        </authorList>
    </citation>
    <scope>NUCLEOTIDE SEQUENCE [LARGE SCALE GENOMIC DNA]</scope>
</reference>
<gene>
    <name evidence="2" type="ORF">A3D53_02575</name>
</gene>
<dbReference type="AlphaFoldDB" id="A0A1F6MBP4"/>
<dbReference type="Proteomes" id="UP000176413">
    <property type="component" value="Unassembled WGS sequence"/>
</dbReference>
<keyword evidence="1" id="KW-0812">Transmembrane</keyword>